<dbReference type="InterPro" id="IPR011047">
    <property type="entry name" value="Quinoprotein_ADH-like_sf"/>
</dbReference>
<dbReference type="RefSeq" id="WP_343889795.1">
    <property type="nucleotide sequence ID" value="NZ_BAAAEH010000024.1"/>
</dbReference>
<keyword evidence="3" id="KW-1185">Reference proteome</keyword>
<dbReference type="EMBL" id="JBDIME010000022">
    <property type="protein sequence ID" value="MEN2792020.1"/>
    <property type="molecule type" value="Genomic_DNA"/>
</dbReference>
<protein>
    <recommendedName>
        <fullName evidence="4">Pyrrolo-quinoline quinone</fullName>
    </recommendedName>
</protein>
<evidence type="ECO:0000256" key="1">
    <source>
        <dbReference type="SAM" id="SignalP"/>
    </source>
</evidence>
<organism evidence="2 3">
    <name type="scientific">Sphingomonas oligophenolica</name>
    <dbReference type="NCBI Taxonomy" id="301154"/>
    <lineage>
        <taxon>Bacteria</taxon>
        <taxon>Pseudomonadati</taxon>
        <taxon>Pseudomonadota</taxon>
        <taxon>Alphaproteobacteria</taxon>
        <taxon>Sphingomonadales</taxon>
        <taxon>Sphingomonadaceae</taxon>
        <taxon>Sphingomonas</taxon>
    </lineage>
</organism>
<keyword evidence="1" id="KW-0732">Signal</keyword>
<evidence type="ECO:0000313" key="3">
    <source>
        <dbReference type="Proteomes" id="UP001419910"/>
    </source>
</evidence>
<feature type="chain" id="PRO_5046002877" description="Pyrrolo-quinoline quinone" evidence="1">
    <location>
        <begin position="22"/>
        <end position="500"/>
    </location>
</feature>
<proteinExistence type="predicted"/>
<name>A0ABU9Y886_9SPHN</name>
<evidence type="ECO:0000313" key="2">
    <source>
        <dbReference type="EMBL" id="MEN2792020.1"/>
    </source>
</evidence>
<comment type="caution">
    <text evidence="2">The sequence shown here is derived from an EMBL/GenBank/DDBJ whole genome shotgun (WGS) entry which is preliminary data.</text>
</comment>
<dbReference type="InterPro" id="IPR015943">
    <property type="entry name" value="WD40/YVTN_repeat-like_dom_sf"/>
</dbReference>
<dbReference type="Proteomes" id="UP001419910">
    <property type="component" value="Unassembled WGS sequence"/>
</dbReference>
<evidence type="ECO:0008006" key="4">
    <source>
        <dbReference type="Google" id="ProtNLM"/>
    </source>
</evidence>
<accession>A0ABU9Y886</accession>
<dbReference type="SUPFAM" id="SSF50998">
    <property type="entry name" value="Quinoprotein alcohol dehydrogenase-like"/>
    <property type="match status" value="1"/>
</dbReference>
<dbReference type="Gene3D" id="2.130.10.10">
    <property type="entry name" value="YVTN repeat-like/Quinoprotein amine dehydrogenase"/>
    <property type="match status" value="2"/>
</dbReference>
<gene>
    <name evidence="2" type="ORF">ABC974_20495</name>
</gene>
<sequence>MRAMKSTIGALAALWAVPSLAQTRPTLYPAAQTVDVTEGATDTAIKFRASTPAYDKPLFPDVQFDPAKLSQDGPIVMSAPNVYRAAFKSVATLPGGVTTGTVTFRMCRDSPCAHPWPGTEQVFTYTINVALKDWVTYQRDAGHSGYVHASYTGTFKKRWVWQPAGTGGMSAVATKGSSIFIVRGDYSSNSIVSLSMLGAPQWVYPIGTTAYVSAPAIADNKVFVPYMVMSSVTNPIVALDAATGNVALSNMTFASQWSPFTAPTPYGDALHLAAGYFGNEVTAYALASGETRWDSAGQGPWIYGGETPAVDAQHVYYYSGSSLDVFDRLTGTRVNSFADPYFSWGGYTYLGGPMLGTNGNVILQSGTGYYKPLVKFTSGGAATQLGTNSYVTAPAIAKGTIYSATLSQLDAVSEADGSILWSWMRPQDDYTYITGNIVATDTLILLSTGLKLYAISATDPAHPVVWSATTPGNIAISRDGLLLVTTTLNGSPALVAYSVK</sequence>
<feature type="signal peptide" evidence="1">
    <location>
        <begin position="1"/>
        <end position="21"/>
    </location>
</feature>
<reference evidence="2 3" key="1">
    <citation type="submission" date="2024-05" db="EMBL/GenBank/DDBJ databases">
        <authorList>
            <person name="Liu Q."/>
            <person name="Xin Y.-H."/>
        </authorList>
    </citation>
    <scope>NUCLEOTIDE SEQUENCE [LARGE SCALE GENOMIC DNA]</scope>
    <source>
        <strain evidence="2 3">CGMCC 1.10181</strain>
    </source>
</reference>